<name>A0A0P1GHH7_9RHOB</name>
<accession>A0A0P1GHH7</accession>
<dbReference type="NCBIfam" id="TIGR00786">
    <property type="entry name" value="dctM"/>
    <property type="match status" value="1"/>
</dbReference>
<dbReference type="PANTHER" id="PTHR33362">
    <property type="entry name" value="SIALIC ACID TRAP TRANSPORTER PERMEASE PROTEIN SIAT-RELATED"/>
    <property type="match status" value="1"/>
</dbReference>
<reference evidence="9 10" key="1">
    <citation type="submission" date="2015-09" db="EMBL/GenBank/DDBJ databases">
        <authorList>
            <consortium name="Swine Surveillance"/>
        </authorList>
    </citation>
    <scope>NUCLEOTIDE SEQUENCE [LARGE SCALE GENOMIC DNA]</scope>
    <source>
        <strain evidence="9 10">CECT 7648</strain>
    </source>
</reference>
<comment type="subunit">
    <text evidence="7">The complex comprises the extracytoplasmic solute receptor protein and the two transmembrane proteins.</text>
</comment>
<feature type="transmembrane region" description="Helical" evidence="7">
    <location>
        <begin position="323"/>
        <end position="350"/>
    </location>
</feature>
<gene>
    <name evidence="9" type="primary">siaT_6</name>
    <name evidence="9" type="ORF">TRN7648_03332</name>
</gene>
<dbReference type="Proteomes" id="UP000054935">
    <property type="component" value="Unassembled WGS sequence"/>
</dbReference>
<feature type="transmembrane region" description="Helical" evidence="7">
    <location>
        <begin position="362"/>
        <end position="387"/>
    </location>
</feature>
<comment type="function">
    <text evidence="7">Part of the tripartite ATP-independent periplasmic (TRAP) transport system.</text>
</comment>
<comment type="caution">
    <text evidence="7">Lacks conserved residue(s) required for the propagation of feature annotation.</text>
</comment>
<organism evidence="9 10">
    <name type="scientific">Tropicibacter naphthalenivorans</name>
    <dbReference type="NCBI Taxonomy" id="441103"/>
    <lineage>
        <taxon>Bacteria</taxon>
        <taxon>Pseudomonadati</taxon>
        <taxon>Pseudomonadota</taxon>
        <taxon>Alphaproteobacteria</taxon>
        <taxon>Rhodobacterales</taxon>
        <taxon>Roseobacteraceae</taxon>
        <taxon>Tropicibacter</taxon>
    </lineage>
</organism>
<evidence type="ECO:0000256" key="5">
    <source>
        <dbReference type="ARBA" id="ARBA00022989"/>
    </source>
</evidence>
<evidence type="ECO:0000256" key="4">
    <source>
        <dbReference type="ARBA" id="ARBA00022692"/>
    </source>
</evidence>
<feature type="domain" description="TRAP C4-dicarboxylate transport system permease DctM subunit" evidence="8">
    <location>
        <begin position="11"/>
        <end position="426"/>
    </location>
</feature>
<evidence type="ECO:0000256" key="1">
    <source>
        <dbReference type="ARBA" id="ARBA00004429"/>
    </source>
</evidence>
<feature type="transmembrane region" description="Helical" evidence="7">
    <location>
        <begin position="407"/>
        <end position="430"/>
    </location>
</feature>
<dbReference type="PANTHER" id="PTHR33362:SF5">
    <property type="entry name" value="C4-DICARBOXYLATE TRAP TRANSPORTER LARGE PERMEASE PROTEIN DCTM"/>
    <property type="match status" value="1"/>
</dbReference>
<keyword evidence="5 7" id="KW-1133">Transmembrane helix</keyword>
<feature type="transmembrane region" description="Helical" evidence="7">
    <location>
        <begin position="6"/>
        <end position="39"/>
    </location>
</feature>
<evidence type="ECO:0000313" key="10">
    <source>
        <dbReference type="Proteomes" id="UP000054935"/>
    </source>
</evidence>
<dbReference type="InterPro" id="IPR004681">
    <property type="entry name" value="TRAP_DctM"/>
</dbReference>
<feature type="transmembrane region" description="Helical" evidence="7">
    <location>
        <begin position="279"/>
        <end position="303"/>
    </location>
</feature>
<feature type="transmembrane region" description="Helical" evidence="7">
    <location>
        <begin position="249"/>
        <end position="267"/>
    </location>
</feature>
<feature type="transmembrane region" description="Helical" evidence="7">
    <location>
        <begin position="141"/>
        <end position="167"/>
    </location>
</feature>
<comment type="subcellular location">
    <subcellularLocation>
        <location evidence="1 7">Cell inner membrane</location>
        <topology evidence="1 7">Multi-pass membrane protein</topology>
    </subcellularLocation>
</comment>
<dbReference type="PIRSF" id="PIRSF006066">
    <property type="entry name" value="HI0050"/>
    <property type="match status" value="1"/>
</dbReference>
<dbReference type="GO" id="GO:0022857">
    <property type="term" value="F:transmembrane transporter activity"/>
    <property type="evidence" value="ECO:0007669"/>
    <property type="project" value="UniProtKB-UniRule"/>
</dbReference>
<dbReference type="AlphaFoldDB" id="A0A0P1GHH7"/>
<feature type="transmembrane region" description="Helical" evidence="7">
    <location>
        <begin position="173"/>
        <end position="196"/>
    </location>
</feature>
<keyword evidence="10" id="KW-1185">Reference proteome</keyword>
<feature type="transmembrane region" description="Helical" evidence="7">
    <location>
        <begin position="225"/>
        <end position="243"/>
    </location>
</feature>
<keyword evidence="4 7" id="KW-0812">Transmembrane</keyword>
<protein>
    <recommendedName>
        <fullName evidence="7">TRAP transporter large permease protein</fullName>
    </recommendedName>
</protein>
<feature type="transmembrane region" description="Helical" evidence="7">
    <location>
        <begin position="60"/>
        <end position="85"/>
    </location>
</feature>
<evidence type="ECO:0000256" key="2">
    <source>
        <dbReference type="ARBA" id="ARBA00022475"/>
    </source>
</evidence>
<evidence type="ECO:0000256" key="7">
    <source>
        <dbReference type="RuleBase" id="RU369079"/>
    </source>
</evidence>
<dbReference type="GO" id="GO:0005886">
    <property type="term" value="C:plasma membrane"/>
    <property type="evidence" value="ECO:0007669"/>
    <property type="project" value="UniProtKB-SubCell"/>
</dbReference>
<evidence type="ECO:0000256" key="6">
    <source>
        <dbReference type="ARBA" id="ARBA00023136"/>
    </source>
</evidence>
<dbReference type="OrthoDB" id="9790209at2"/>
<keyword evidence="7" id="KW-0813">Transport</keyword>
<proteinExistence type="inferred from homology"/>
<evidence type="ECO:0000259" key="8">
    <source>
        <dbReference type="Pfam" id="PF06808"/>
    </source>
</evidence>
<evidence type="ECO:0000313" key="9">
    <source>
        <dbReference type="EMBL" id="CUH81136.1"/>
    </source>
</evidence>
<dbReference type="InterPro" id="IPR010656">
    <property type="entry name" value="DctM"/>
</dbReference>
<sequence length="435" mass="45875">MEPATVFIFALLMLFVLLALRMPIAIALSLVSAGGILMIRGPRAAMAMMGSETHDFAAHWTLSAIPMFLLMGAFAFQGGLTTSLFKAGRIWLSRLPGGLAVATNAATAMFAASSGSSIATSAAMTRLAAPEMLKAGYAPSLATSVIACAGTIGALIPPSILFVVYAWATSENVGQLLMAGLLPGILTALAYTALIITRVKLDPSLAPAVNDHYTWADRLGVLKEIWPIPFLMLVVTGSIYGGFATATEAAALGLIATLLLVVLRGSFSIKFLRDSVTDAVTSSASVFFVALGAALFAKLLALSGIPPIIGNFIEQSNMTAMQLVFVVIGVYLILGMFLDPIGILLITLPILLPAFDALETNLIWMGVIIVKMIEIGLLTPPVGLNVFVVKGVLGDEVELKEIFKGVMWFLVAEVFIMGLIIAFPQISLALPNLMQ</sequence>
<dbReference type="Pfam" id="PF06808">
    <property type="entry name" value="DctM"/>
    <property type="match status" value="1"/>
</dbReference>
<evidence type="ECO:0000256" key="3">
    <source>
        <dbReference type="ARBA" id="ARBA00022519"/>
    </source>
</evidence>
<dbReference type="EMBL" id="CYSE01000007">
    <property type="protein sequence ID" value="CUH81136.1"/>
    <property type="molecule type" value="Genomic_DNA"/>
</dbReference>
<keyword evidence="2" id="KW-1003">Cell membrane</keyword>
<dbReference type="STRING" id="441103.TRN7648_03332"/>
<keyword evidence="6 7" id="KW-0472">Membrane</keyword>
<dbReference type="RefSeq" id="WP_058248775.1">
    <property type="nucleotide sequence ID" value="NZ_CYSE01000007.1"/>
</dbReference>
<keyword evidence="3 7" id="KW-0997">Cell inner membrane</keyword>
<comment type="similarity">
    <text evidence="7">Belongs to the TRAP transporter large permease family.</text>
</comment>